<name>A0ABU9IEV6_9SPHN</name>
<organism evidence="2 3">
    <name type="scientific">Aurantiacibacter gilvus</name>
    <dbReference type="NCBI Taxonomy" id="3139141"/>
    <lineage>
        <taxon>Bacteria</taxon>
        <taxon>Pseudomonadati</taxon>
        <taxon>Pseudomonadota</taxon>
        <taxon>Alphaproteobacteria</taxon>
        <taxon>Sphingomonadales</taxon>
        <taxon>Erythrobacteraceae</taxon>
        <taxon>Aurantiacibacter</taxon>
    </lineage>
</organism>
<keyword evidence="1" id="KW-0732">Signal</keyword>
<sequence length="240" mass="26130">MTMLATKTYGLALALLLAGCEMAEPIIADLPEEEALAGETPEAMPVPAMVAPVPAPAPTSAERPDTELTCTYPVGSEDTVETLRARYGDSVQVAELAGPEGETLPGVILWPEDPERRIEVAFTSERRDRVDFVRANAPSLWSVRNLRNGDSITRVQGINGAPFEFYGFGWDAGGNVSDFRGGEFERIGPCRVIMVLAYDYPVSQPPRSLVGDKPIMSDHPDIDELLVYVDEIGLAFDPEY</sequence>
<dbReference type="EMBL" id="JBBYHV010000001">
    <property type="protein sequence ID" value="MEL1250750.1"/>
    <property type="molecule type" value="Genomic_DNA"/>
</dbReference>
<reference evidence="2 3" key="1">
    <citation type="submission" date="2024-04" db="EMBL/GenBank/DDBJ databases">
        <title>Aurantiacibacter sp. DGU6 16S ribosomal RNA gene Genome sequencing and assembly.</title>
        <authorList>
            <person name="Park S."/>
        </authorList>
    </citation>
    <scope>NUCLEOTIDE SEQUENCE [LARGE SCALE GENOMIC DNA]</scope>
    <source>
        <strain evidence="2 3">DGU6</strain>
    </source>
</reference>
<evidence type="ECO:0000256" key="1">
    <source>
        <dbReference type="SAM" id="SignalP"/>
    </source>
</evidence>
<comment type="caution">
    <text evidence="2">The sequence shown here is derived from an EMBL/GenBank/DDBJ whole genome shotgun (WGS) entry which is preliminary data.</text>
</comment>
<dbReference type="Proteomes" id="UP001497045">
    <property type="component" value="Unassembled WGS sequence"/>
</dbReference>
<evidence type="ECO:0000313" key="3">
    <source>
        <dbReference type="Proteomes" id="UP001497045"/>
    </source>
</evidence>
<feature type="signal peptide" evidence="1">
    <location>
        <begin position="1"/>
        <end position="23"/>
    </location>
</feature>
<feature type="chain" id="PRO_5047142580" description="Lipoprotein" evidence="1">
    <location>
        <begin position="24"/>
        <end position="240"/>
    </location>
</feature>
<gene>
    <name evidence="2" type="ORF">AAEO60_08710</name>
</gene>
<proteinExistence type="predicted"/>
<protein>
    <recommendedName>
        <fullName evidence="4">Lipoprotein</fullName>
    </recommendedName>
</protein>
<dbReference type="PROSITE" id="PS51257">
    <property type="entry name" value="PROKAR_LIPOPROTEIN"/>
    <property type="match status" value="1"/>
</dbReference>
<keyword evidence="3" id="KW-1185">Reference proteome</keyword>
<dbReference type="RefSeq" id="WP_341673259.1">
    <property type="nucleotide sequence ID" value="NZ_JBBYHV010000001.1"/>
</dbReference>
<accession>A0ABU9IEV6</accession>
<evidence type="ECO:0008006" key="4">
    <source>
        <dbReference type="Google" id="ProtNLM"/>
    </source>
</evidence>
<evidence type="ECO:0000313" key="2">
    <source>
        <dbReference type="EMBL" id="MEL1250750.1"/>
    </source>
</evidence>